<organism evidence="1 2">
    <name type="scientific">Amycolatopsis coloradensis</name>
    <dbReference type="NCBI Taxonomy" id="76021"/>
    <lineage>
        <taxon>Bacteria</taxon>
        <taxon>Bacillati</taxon>
        <taxon>Actinomycetota</taxon>
        <taxon>Actinomycetes</taxon>
        <taxon>Pseudonocardiales</taxon>
        <taxon>Pseudonocardiaceae</taxon>
        <taxon>Amycolatopsis</taxon>
    </lineage>
</organism>
<accession>A0ACD5BK05</accession>
<gene>
    <name evidence="1" type="ORF">LCL61_28885</name>
</gene>
<reference evidence="1" key="1">
    <citation type="submission" date="2023-10" db="EMBL/GenBank/DDBJ databases">
        <title>Whole genome sequencing of actinobacterial strain Amycolatopsis sp. (BCA-696) identifies the underlying plant growth-promoting genes.</title>
        <authorList>
            <person name="Gandham P."/>
            <person name="Vadla N."/>
            <person name="Saji A."/>
            <person name="Srinivas V."/>
            <person name="Ruperao P."/>
            <person name="Selvanayagam S."/>
            <person name="Saxena R.K."/>
            <person name="Rathore A."/>
            <person name="Gopalakrishnan S."/>
            <person name="Thakur V."/>
        </authorList>
    </citation>
    <scope>NUCLEOTIDE SEQUENCE</scope>
    <source>
        <strain evidence="1">BCA-696</strain>
    </source>
</reference>
<keyword evidence="2" id="KW-1185">Reference proteome</keyword>
<proteinExistence type="predicted"/>
<sequence length="445" mass="48755">MSSARTPRIAVVGSGPAGVFTAEALLKSDYSPAVDVFDRLPTPYGLVRYGVAPDHPRIKSVSTVLRRVLENPAVRFFGNVTFGLDIGLDDLLAHYEAVIFATGAPGHRELGVPGEDLRGSWPAGEFVSWYNGHPDALNDFPLHARKVAVLGAGNVALDVTRLLVKDPRELVDTDVPDHVLDGLRCSSVADVYLVARRGPAQAKFTTVELRELGLLRGVDVLVRSEDLRLDEPDEQLLEASRQTRANVDLLREWARRPMTDATRRIHLVFWRSAAAIEGDGEVRELRLSRTRPGEHGPGEVLPVQSVLRAVGYRADPLPGLPFESRTGTLPHRKGRIVDGGARPVAGCYVAGWLKRGPTGVIGTNKADAAETARSVVEDLAEATRSRSSDPNSVPRLLRRRGTEFVTWSDWLRLDCYEINRGQAQGRDRSKVSDLDAMLAISRRGL</sequence>
<name>A0ACD5BK05_9PSEU</name>
<dbReference type="Proteomes" id="UP001456344">
    <property type="component" value="Chromosome"/>
</dbReference>
<protein>
    <submittedName>
        <fullName evidence="1">FAD-dependent oxidoreductase</fullName>
    </submittedName>
</protein>
<evidence type="ECO:0000313" key="1">
    <source>
        <dbReference type="EMBL" id="WYW19567.1"/>
    </source>
</evidence>
<dbReference type="EMBL" id="CP150484">
    <property type="protein sequence ID" value="WYW19567.1"/>
    <property type="molecule type" value="Genomic_DNA"/>
</dbReference>
<evidence type="ECO:0000313" key="2">
    <source>
        <dbReference type="Proteomes" id="UP001456344"/>
    </source>
</evidence>